<dbReference type="Pfam" id="PF02589">
    <property type="entry name" value="LUD_dom"/>
    <property type="match status" value="1"/>
</dbReference>
<dbReference type="InterPro" id="IPR024185">
    <property type="entry name" value="FTHF_cligase-like_sf"/>
</dbReference>
<dbReference type="PANTHER" id="PTHR43682:SF1">
    <property type="entry name" value="LACTATE UTILIZATION PROTEIN C"/>
    <property type="match status" value="1"/>
</dbReference>
<evidence type="ECO:0000313" key="2">
    <source>
        <dbReference type="EMBL" id="SIT73553.1"/>
    </source>
</evidence>
<dbReference type="AlphaFoldDB" id="A0A1R3W8I9"/>
<accession>A0A1R3W8I9</accession>
<evidence type="ECO:0000259" key="1">
    <source>
        <dbReference type="Pfam" id="PF02589"/>
    </source>
</evidence>
<organism evidence="2 3">
    <name type="scientific">Ectothiorhodosinus mongolicus</name>
    <dbReference type="NCBI Taxonomy" id="233100"/>
    <lineage>
        <taxon>Bacteria</taxon>
        <taxon>Pseudomonadati</taxon>
        <taxon>Pseudomonadota</taxon>
        <taxon>Gammaproteobacteria</taxon>
        <taxon>Chromatiales</taxon>
        <taxon>Ectothiorhodospiraceae</taxon>
        <taxon>Ectothiorhodosinus</taxon>
    </lineage>
</organism>
<dbReference type="STRING" id="233100.SAMN05216526_1865"/>
<dbReference type="InterPro" id="IPR003741">
    <property type="entry name" value="LUD_dom"/>
</dbReference>
<keyword evidence="3" id="KW-1185">Reference proteome</keyword>
<dbReference type="Gene3D" id="3.40.50.10420">
    <property type="entry name" value="NagB/RpiA/CoA transferase-like"/>
    <property type="match status" value="1"/>
</dbReference>
<proteinExistence type="predicted"/>
<dbReference type="EMBL" id="FTPK01000004">
    <property type="protein sequence ID" value="SIT73553.1"/>
    <property type="molecule type" value="Genomic_DNA"/>
</dbReference>
<dbReference type="Proteomes" id="UP000223759">
    <property type="component" value="Unassembled WGS sequence"/>
</dbReference>
<reference evidence="2 3" key="1">
    <citation type="submission" date="2017-01" db="EMBL/GenBank/DDBJ databases">
        <authorList>
            <person name="Mah S.A."/>
            <person name="Swanson W.J."/>
            <person name="Moy G.W."/>
            <person name="Vacquier V.D."/>
        </authorList>
    </citation>
    <scope>NUCLEOTIDE SEQUENCE [LARGE SCALE GENOMIC DNA]</scope>
    <source>
        <strain evidence="2 3">M9</strain>
    </source>
</reference>
<sequence length="209" mass="22624">MAENSARDRILADIRAALRTTPADKPPPPAAIARPSFSDNDRFRAFVQRLEAVAGTWEEVAKAADVPKAVAAYAAQHELEKQVAVAPALAHLDWDAAGLKIDTQAPAPARQLGLTEAVCAVAETGTLVLSSSADHPTTLNFLPEYHLVVMHKDSLVTHLEDAWQLMRQHHQVWPRTVNLVTGPSRTADVEQTIQLGAHGPRSLHVLIVA</sequence>
<dbReference type="SUPFAM" id="SSF100950">
    <property type="entry name" value="NagB/RpiA/CoA transferase-like"/>
    <property type="match status" value="1"/>
</dbReference>
<dbReference type="RefSeq" id="WP_076756276.1">
    <property type="nucleotide sequence ID" value="NZ_CP023018.1"/>
</dbReference>
<dbReference type="InterPro" id="IPR037171">
    <property type="entry name" value="NagB/RpiA_transferase-like"/>
</dbReference>
<gene>
    <name evidence="2" type="ORF">SAMN05216526_1865</name>
</gene>
<dbReference type="PANTHER" id="PTHR43682">
    <property type="entry name" value="LACTATE UTILIZATION PROTEIN C"/>
    <property type="match status" value="1"/>
</dbReference>
<protein>
    <submittedName>
        <fullName evidence="2">L-lactate dehydrogenase complex protein LldG/L-lactate dehydrogenase complex protein LldF</fullName>
    </submittedName>
</protein>
<evidence type="ECO:0000313" key="3">
    <source>
        <dbReference type="Proteomes" id="UP000223759"/>
    </source>
</evidence>
<name>A0A1R3W8I9_9GAMM</name>
<feature type="domain" description="LUD" evidence="1">
    <location>
        <begin position="46"/>
        <end position="208"/>
    </location>
</feature>